<keyword evidence="2" id="KW-1185">Reference proteome</keyword>
<gene>
    <name evidence="1" type="ORF">MSG28_003502</name>
</gene>
<name>A0ACC0KF82_CHOFU</name>
<evidence type="ECO:0000313" key="2">
    <source>
        <dbReference type="Proteomes" id="UP001064048"/>
    </source>
</evidence>
<dbReference type="EMBL" id="CM046105">
    <property type="protein sequence ID" value="KAI8435117.1"/>
    <property type="molecule type" value="Genomic_DNA"/>
</dbReference>
<organism evidence="1 2">
    <name type="scientific">Choristoneura fumiferana</name>
    <name type="common">Spruce budworm moth</name>
    <name type="synonym">Archips fumiferana</name>
    <dbReference type="NCBI Taxonomy" id="7141"/>
    <lineage>
        <taxon>Eukaryota</taxon>
        <taxon>Metazoa</taxon>
        <taxon>Ecdysozoa</taxon>
        <taxon>Arthropoda</taxon>
        <taxon>Hexapoda</taxon>
        <taxon>Insecta</taxon>
        <taxon>Pterygota</taxon>
        <taxon>Neoptera</taxon>
        <taxon>Endopterygota</taxon>
        <taxon>Lepidoptera</taxon>
        <taxon>Glossata</taxon>
        <taxon>Ditrysia</taxon>
        <taxon>Tortricoidea</taxon>
        <taxon>Tortricidae</taxon>
        <taxon>Tortricinae</taxon>
        <taxon>Choristoneura</taxon>
    </lineage>
</organism>
<accession>A0ACC0KF82</accession>
<comment type="caution">
    <text evidence="1">The sequence shown here is derived from an EMBL/GenBank/DDBJ whole genome shotgun (WGS) entry which is preliminary data.</text>
</comment>
<reference evidence="1 2" key="1">
    <citation type="journal article" date="2022" name="Genome Biol. Evol.">
        <title>The Spruce Budworm Genome: Reconstructing the Evolutionary History of Antifreeze Proteins.</title>
        <authorList>
            <person name="Beliveau C."/>
            <person name="Gagne P."/>
            <person name="Picq S."/>
            <person name="Vernygora O."/>
            <person name="Keeling C.I."/>
            <person name="Pinkney K."/>
            <person name="Doucet D."/>
            <person name="Wen F."/>
            <person name="Johnston J.S."/>
            <person name="Maaroufi H."/>
            <person name="Boyle B."/>
            <person name="Laroche J."/>
            <person name="Dewar K."/>
            <person name="Juretic N."/>
            <person name="Blackburn G."/>
            <person name="Nisole A."/>
            <person name="Brunet B."/>
            <person name="Brandao M."/>
            <person name="Lumley L."/>
            <person name="Duan J."/>
            <person name="Quan G."/>
            <person name="Lucarotti C.J."/>
            <person name="Roe A.D."/>
            <person name="Sperling F.A.H."/>
            <person name="Levesque R.C."/>
            <person name="Cusson M."/>
        </authorList>
    </citation>
    <scope>NUCLEOTIDE SEQUENCE [LARGE SCALE GENOMIC DNA]</scope>
    <source>
        <strain evidence="1">Glfc:IPQL:Cfum</strain>
    </source>
</reference>
<protein>
    <submittedName>
        <fullName evidence="1">Uncharacterized protein</fullName>
    </submittedName>
</protein>
<proteinExistence type="predicted"/>
<dbReference type="Proteomes" id="UP001064048">
    <property type="component" value="Chromosome 5"/>
</dbReference>
<sequence>MKAALVLFVLACALALASSDLVCGSKYCKQNPCSAPTITSNKCRSPAVYRPNHAGKCACCPACVTLLCNMKAALVLFVLACALALASSDLVCGSKYCKQNPCSAPTITSNKCRSPAVYRPNHAGKCACCPACVTLLCYKQVPTNAVNMEKTNNIRHRTRGAKPNGVLEPRNQTKQDPEFTNRESPLTVLIQGSLHLRAIYHIFVVILLILLCDTVIYDLVERGNLIWKGLAITGLATLQTALVAVPVWDLGRKHLALASGATVTCEMFRFVMKIHAVTIACASRWRDRTALPTIEQKNKISIYHLVQCIMEATSKTRTPSRCREWERQRRNKFNDAITRLGEAVRAIHKVNDSNEKDTENVQLPKIEIVQKAIVCLTNCAQEKTQLNEKYLKLLMLKKSKRNALKEKSVLTTNATVESEAKKGSKYLVNNVTPPKILPKCDIMAKKRTENTIVVLPAAPYLFPQRPLFLPAVPPAFVIVDPNMQTLNKPSVPVVNRTVGDTTKTTMVNILPISAYSRPLSASKAKKTNMKVKCNIQKKYKKKSKTTSTVKEPAAVDTEISMTNESSKDKKKDVEMLVPDKSKEVLVSNTSSQCVITPPKTVTQTKTDNNAHTNKENDEVVSKNKETIDSSKVMETSNNNSAEITENVDINQKSLPLTQTNQSEIHKEVNICIKTTSVEDKDKENKLPNILDTALCENGVDGGNARLELAEEFLAASPTAAFLMSFPLVSGNRADSPADDTSNAIQPNIKENATAQLAIPPPSTDTYFEKPNSTDIKTKAILKQLPASSNTSNKQPSQHKYVDNNAINKPAEIKSSNSIPITNVSTDNPFLSLTMPSIIITTTQPDTFTLDFDCSMSKTVPSQSSSYVTSSNLFYKSDPFSNVKSTIYSTSSIASGHEFNTLGLYPCAMEKYSKNKSDYTNVEDNLMKIGSSRLTYDIDLGWSHKGFDFVNCSTNANSFSKDILTTATAPSYSSTYNPFNPEFHVPLVSSSNKKDTTNKPISSFADTITSFYSAPQPTNLWSEEMCFYNNSSAPKTLPNKHQNYLHLDHAQPNSSIKPILTKQYDSKPDAGLGNVVKPPNETIRQQIPDKYHKKSPSKMHINWMTSELRPMQNNCNPSNTGMKDTHKQAYVQVEHNAKKQEHNEGNYFPITMHNFPTQPPQEDFQVWPSTRPLGTTEISIEPPPINLPTLVGDLALGPHDKKKNADITNRVGAQTDIQNCSNFLSVTQLMNRSSDNSTSRYHGSNTEAPKPVPAKQTNTQFPNDSSRKTMTTRIETNIPQPCYVFNDLKPINSYENMGQFSQSKSKANKNDKSAKVHKHSYSAEALIRSGTCTQKVQDQIGPKFMTPSQKYSDFNTTQDTSVAQVSHFPPILDYSDNSFSGQQFSGTTLYNSTTNTISNSFYSNFMSSSANIMSGSYASAPFTGDFMDYNQPECNYNNNKYEEFKMRSNSSVFQDKVPSNYKSSRRDSGAKHKLECSKKESSKKYQNKRAKLSNEVEEWSDSSNLFWQNKGQNKKHPNLMSEEFTFANYVGNQMAPQYQHELFNSHLVGGMQPGPGGDRSLASFPATSRANFNLSTIFPEITMTNRVSSGEQFTLGYITGSKRRGDDMKYSMPGLVISGNALGAISMAVAEVNEQLLGPMNHSLHFIVAETYGKEEESILQVATLWAANVSAFIGPQETCVHEGRMAAAFNLPMISYYCRDVASSNKEKYATFARTRPSDTDISRAVVAVLTHYNFKHVSIVYLNAPTKDFSRLANAIITAVREKQISVLRIESYQHSYHFIDTQENYTLNPFLDIVRKTYKDTRIYVSVGNYYDHLGLMMALDAMQLLDSGEYAAIGVDVEKYDPEQAVAYLSGPLRTEPLPARAFRSFLAVTPSPAPSYSDFAAKVNQRLTEPPFNFSNPLVHVSSKGAKVQDSSATGNGNAMVIVSGNPEKSGGSAGGVRSSQVSLSSNPDLDFRYSAIFTEVALYRGRLLSVKRIRRHQIDITREIKKELKIMRDLQHDNVNGFVGACIEPPNYHGALRPSNCLVDARWVVKLADFGLRAFRAGELPPTEPNDIRSHIDSLVYLAPELLRAAGWGDAAAAEPCEGSPAADVYAFALVLYEMHTRRGPFGADAPPGPALLRRLATAQPTPYRPPVDVLTAQFDCSRECCVECWAEEPALRPDFKAIRTRLRPLRKGMKPNIFDNMIAMMEKYANNLEVLVDERTDQLQEEKKKTEALLEEMLPVPVAEQLKRGHRVMPESYDSVTIYFSDIVGFTAMSAESTPLQVVDFLNDLYTCFDSILENFDVYKVETIGDAYMVVSGLPIRNGIMHAGEVASMALALLSATQSFRVRHRPDQRLLLRVGIHSGPVCAGVVGLKMPRYCLFGDTVNTASRFESTGAPLKIHCSSTCKGLLDKLGGYILEERGIVAMKGKRDQVTYWLKGEEKETAAARAHRRAQAEGASQLAAEKRGQRSSLKNKSWKNQIGVLHRCCSLESPKKLRFASGNLLELSHTDSVLHHRSDEYLMEVIGDSRLAPAQRGDLLEAPSLRHEHTSVSCPIIEHTETSPVPLATNSCATLPHDHKRTKPCDIKLVVNGCSYNENEAGIPLLADA</sequence>
<evidence type="ECO:0000313" key="1">
    <source>
        <dbReference type="EMBL" id="KAI8435117.1"/>
    </source>
</evidence>